<dbReference type="PANTHER" id="PTHR33347">
    <property type="entry name" value="OSJNBA0091C07.3 PROTEIN"/>
    <property type="match status" value="1"/>
</dbReference>
<keyword evidence="4" id="KW-0932">Cytokinin signaling pathway</keyword>
<protein>
    <submittedName>
        <fullName evidence="8">Uncharacterized protein</fullName>
    </submittedName>
</protein>
<evidence type="ECO:0000256" key="1">
    <source>
        <dbReference type="ARBA" id="ARBA00004496"/>
    </source>
</evidence>
<dbReference type="InterPro" id="IPR044670">
    <property type="entry name" value="SOFL"/>
</dbReference>
<feature type="region of interest" description="Disordered" evidence="7">
    <location>
        <begin position="1"/>
        <end position="37"/>
    </location>
</feature>
<keyword evidence="3" id="KW-0203">Cytokinin biosynthesis</keyword>
<feature type="region of interest" description="Disordered" evidence="7">
    <location>
        <begin position="54"/>
        <end position="92"/>
    </location>
</feature>
<organism evidence="8 9">
    <name type="scientific">Canna indica</name>
    <name type="common">Indian-shot</name>
    <dbReference type="NCBI Taxonomy" id="4628"/>
    <lineage>
        <taxon>Eukaryota</taxon>
        <taxon>Viridiplantae</taxon>
        <taxon>Streptophyta</taxon>
        <taxon>Embryophyta</taxon>
        <taxon>Tracheophyta</taxon>
        <taxon>Spermatophyta</taxon>
        <taxon>Magnoliopsida</taxon>
        <taxon>Liliopsida</taxon>
        <taxon>Zingiberales</taxon>
        <taxon>Cannaceae</taxon>
        <taxon>Canna</taxon>
    </lineage>
</organism>
<dbReference type="EMBL" id="CP136895">
    <property type="protein sequence ID" value="WOL11646.1"/>
    <property type="molecule type" value="Genomic_DNA"/>
</dbReference>
<proteinExistence type="inferred from homology"/>
<evidence type="ECO:0000256" key="4">
    <source>
        <dbReference type="ARBA" id="ARBA00022864"/>
    </source>
</evidence>
<accession>A0AAQ3QG72</accession>
<evidence type="ECO:0000313" key="9">
    <source>
        <dbReference type="Proteomes" id="UP001327560"/>
    </source>
</evidence>
<keyword evidence="9" id="KW-1185">Reference proteome</keyword>
<evidence type="ECO:0000313" key="8">
    <source>
        <dbReference type="EMBL" id="WOL11646.1"/>
    </source>
</evidence>
<evidence type="ECO:0000256" key="5">
    <source>
        <dbReference type="ARBA" id="ARBA00023242"/>
    </source>
</evidence>
<dbReference type="GO" id="GO:0009736">
    <property type="term" value="P:cytokinin-activated signaling pathway"/>
    <property type="evidence" value="ECO:0007669"/>
    <property type="project" value="UniProtKB-KW"/>
</dbReference>
<comment type="similarity">
    <text evidence="6">Belongs to the SOFL plant protein family.</text>
</comment>
<keyword evidence="2" id="KW-0963">Cytoplasm</keyword>
<dbReference type="PANTHER" id="PTHR33347:SF1">
    <property type="entry name" value="PROTEIN SOB FIVE-LIKE 5"/>
    <property type="match status" value="1"/>
</dbReference>
<dbReference type="GO" id="GO:0009691">
    <property type="term" value="P:cytokinin biosynthetic process"/>
    <property type="evidence" value="ECO:0007669"/>
    <property type="project" value="UniProtKB-KW"/>
</dbReference>
<name>A0AAQ3QG72_9LILI</name>
<feature type="compositionally biased region" description="Basic and acidic residues" evidence="7">
    <location>
        <begin position="56"/>
        <end position="65"/>
    </location>
</feature>
<dbReference type="Proteomes" id="UP001327560">
    <property type="component" value="Chromosome 6"/>
</dbReference>
<dbReference type="GO" id="GO:0005737">
    <property type="term" value="C:cytoplasm"/>
    <property type="evidence" value="ECO:0007669"/>
    <property type="project" value="UniProtKB-SubCell"/>
</dbReference>
<evidence type="ECO:0000256" key="2">
    <source>
        <dbReference type="ARBA" id="ARBA00022490"/>
    </source>
</evidence>
<sequence>MSSHRERVKTASCFQLQHQRKQREEQEMSSDCSSGCQSGWTTYFEQSSLMEFSNNADHKMRHGEDDQGEEEEEEEDLSMVSDASSGPAQLREEEEDQLCRRCFGAINGCCFCSGFAPPAAFPINGGLKKRRVGAGKQQKEAYSSVLVDTATSPLFTSSKISFDDNNINFQMTGKGGKKI</sequence>
<evidence type="ECO:0000256" key="3">
    <source>
        <dbReference type="ARBA" id="ARBA00022712"/>
    </source>
</evidence>
<keyword evidence="5" id="KW-0539">Nucleus</keyword>
<comment type="subcellular location">
    <subcellularLocation>
        <location evidence="1">Cytoplasm</location>
    </subcellularLocation>
</comment>
<gene>
    <name evidence="8" type="ORF">Cni_G20410</name>
</gene>
<evidence type="ECO:0000256" key="6">
    <source>
        <dbReference type="ARBA" id="ARBA00024199"/>
    </source>
</evidence>
<evidence type="ECO:0000256" key="7">
    <source>
        <dbReference type="SAM" id="MobiDB-lite"/>
    </source>
</evidence>
<dbReference type="AlphaFoldDB" id="A0AAQ3QG72"/>
<reference evidence="8 9" key="1">
    <citation type="submission" date="2023-10" db="EMBL/GenBank/DDBJ databases">
        <title>Chromosome-scale genome assembly provides insights into flower coloration mechanisms of Canna indica.</title>
        <authorList>
            <person name="Li C."/>
        </authorList>
    </citation>
    <scope>NUCLEOTIDE SEQUENCE [LARGE SCALE GENOMIC DNA]</scope>
    <source>
        <tissue evidence="8">Flower</tissue>
    </source>
</reference>
<feature type="compositionally biased region" description="Acidic residues" evidence="7">
    <location>
        <begin position="66"/>
        <end position="77"/>
    </location>
</feature>